<dbReference type="SUPFAM" id="SSF56801">
    <property type="entry name" value="Acetyl-CoA synthetase-like"/>
    <property type="match status" value="3"/>
</dbReference>
<dbReference type="Gene3D" id="3.30.559.30">
    <property type="entry name" value="Nonribosomal peptide synthetase, condensation domain"/>
    <property type="match status" value="4"/>
</dbReference>
<dbReference type="InterPro" id="IPR009081">
    <property type="entry name" value="PP-bd_ACP"/>
</dbReference>
<feature type="domain" description="Carrier" evidence="4">
    <location>
        <begin position="995"/>
        <end position="1069"/>
    </location>
</feature>
<feature type="domain" description="Carrier" evidence="4">
    <location>
        <begin position="2015"/>
        <end position="2089"/>
    </location>
</feature>
<dbReference type="PANTHER" id="PTHR45527">
    <property type="entry name" value="NONRIBOSOMAL PEPTIDE SYNTHETASE"/>
    <property type="match status" value="1"/>
</dbReference>
<dbReference type="InterPro" id="IPR001242">
    <property type="entry name" value="Condensation_dom"/>
</dbReference>
<dbReference type="Gene3D" id="2.30.38.10">
    <property type="entry name" value="Luciferase, Domain 3"/>
    <property type="match status" value="3"/>
</dbReference>
<dbReference type="RefSeq" id="WP_307234843.1">
    <property type="nucleotide sequence ID" value="NZ_JAUSUZ010000001.1"/>
</dbReference>
<keyword evidence="2" id="KW-0596">Phosphopantetheine</keyword>
<dbReference type="SMART" id="SM00823">
    <property type="entry name" value="PKS_PP"/>
    <property type="match status" value="2"/>
</dbReference>
<dbReference type="Gene3D" id="3.40.50.980">
    <property type="match status" value="6"/>
</dbReference>
<dbReference type="InterPro" id="IPR025110">
    <property type="entry name" value="AMP-bd_C"/>
</dbReference>
<dbReference type="SUPFAM" id="SSF52777">
    <property type="entry name" value="CoA-dependent acyltransferases"/>
    <property type="match status" value="8"/>
</dbReference>
<dbReference type="CDD" id="cd05930">
    <property type="entry name" value="A_NRPS"/>
    <property type="match status" value="3"/>
</dbReference>
<evidence type="ECO:0000259" key="4">
    <source>
        <dbReference type="PROSITE" id="PS50075"/>
    </source>
</evidence>
<dbReference type="Pfam" id="PF00668">
    <property type="entry name" value="Condensation"/>
    <property type="match status" value="4"/>
</dbReference>
<evidence type="ECO:0000256" key="1">
    <source>
        <dbReference type="ARBA" id="ARBA00001957"/>
    </source>
</evidence>
<dbReference type="InterPro" id="IPR045851">
    <property type="entry name" value="AMP-bd_C_sf"/>
</dbReference>
<proteinExistence type="predicted"/>
<dbReference type="Gene3D" id="3.30.300.30">
    <property type="match status" value="3"/>
</dbReference>
<dbReference type="Pfam" id="PF00550">
    <property type="entry name" value="PP-binding"/>
    <property type="match status" value="3"/>
</dbReference>
<dbReference type="PROSITE" id="PS50075">
    <property type="entry name" value="CARRIER"/>
    <property type="match status" value="3"/>
</dbReference>
<evidence type="ECO:0000313" key="5">
    <source>
        <dbReference type="EMBL" id="MDQ0363878.1"/>
    </source>
</evidence>
<feature type="domain" description="Carrier" evidence="4">
    <location>
        <begin position="3051"/>
        <end position="3125"/>
    </location>
</feature>
<dbReference type="PROSITE" id="PS00012">
    <property type="entry name" value="PHOSPHOPANTETHEINE"/>
    <property type="match status" value="3"/>
</dbReference>
<protein>
    <submittedName>
        <fullName evidence="5">Amino acid adenylation domain-containing protein</fullName>
    </submittedName>
</protein>
<dbReference type="NCBIfam" id="NF003417">
    <property type="entry name" value="PRK04813.1"/>
    <property type="match status" value="3"/>
</dbReference>
<dbReference type="GO" id="GO:0003824">
    <property type="term" value="F:catalytic activity"/>
    <property type="evidence" value="ECO:0007669"/>
    <property type="project" value="InterPro"/>
</dbReference>
<dbReference type="GO" id="GO:0005737">
    <property type="term" value="C:cytoplasm"/>
    <property type="evidence" value="ECO:0007669"/>
    <property type="project" value="TreeGrafter"/>
</dbReference>
<keyword evidence="6" id="KW-1185">Reference proteome</keyword>
<dbReference type="Gene3D" id="3.30.559.10">
    <property type="entry name" value="Chloramphenicol acetyltransferase-like domain"/>
    <property type="match status" value="4"/>
</dbReference>
<dbReference type="InterPro" id="IPR000873">
    <property type="entry name" value="AMP-dep_synth/lig_dom"/>
</dbReference>
<comment type="cofactor">
    <cofactor evidence="1">
        <name>pantetheine 4'-phosphate</name>
        <dbReference type="ChEBI" id="CHEBI:47942"/>
    </cofactor>
</comment>
<dbReference type="Gene3D" id="3.40.710.10">
    <property type="entry name" value="DD-peptidase/beta-lactamase superfamily"/>
    <property type="match status" value="1"/>
</dbReference>
<dbReference type="InterPro" id="IPR001466">
    <property type="entry name" value="Beta-lactam-related"/>
</dbReference>
<evidence type="ECO:0000313" key="6">
    <source>
        <dbReference type="Proteomes" id="UP001240236"/>
    </source>
</evidence>
<evidence type="ECO:0000256" key="3">
    <source>
        <dbReference type="ARBA" id="ARBA00022553"/>
    </source>
</evidence>
<dbReference type="InterPro" id="IPR006162">
    <property type="entry name" value="Ppantetheine_attach_site"/>
</dbReference>
<dbReference type="GO" id="GO:0044550">
    <property type="term" value="P:secondary metabolite biosynthetic process"/>
    <property type="evidence" value="ECO:0007669"/>
    <property type="project" value="TreeGrafter"/>
</dbReference>
<dbReference type="InterPro" id="IPR023213">
    <property type="entry name" value="CAT-like_dom_sf"/>
</dbReference>
<dbReference type="GO" id="GO:0043041">
    <property type="term" value="P:amino acid activation for nonribosomal peptide biosynthetic process"/>
    <property type="evidence" value="ECO:0007669"/>
    <property type="project" value="TreeGrafter"/>
</dbReference>
<dbReference type="EMBL" id="JAUSUZ010000001">
    <property type="protein sequence ID" value="MDQ0363878.1"/>
    <property type="molecule type" value="Genomic_DNA"/>
</dbReference>
<dbReference type="InterPro" id="IPR012338">
    <property type="entry name" value="Beta-lactam/transpept-like"/>
</dbReference>
<reference evidence="5 6" key="1">
    <citation type="submission" date="2023-07" db="EMBL/GenBank/DDBJ databases">
        <title>Sequencing the genomes of 1000 actinobacteria strains.</title>
        <authorList>
            <person name="Klenk H.-P."/>
        </authorList>
    </citation>
    <scope>NUCLEOTIDE SEQUENCE [LARGE SCALE GENOMIC DNA]</scope>
    <source>
        <strain evidence="5 6">DSM 44709</strain>
    </source>
</reference>
<dbReference type="Gene3D" id="1.10.1200.10">
    <property type="entry name" value="ACP-like"/>
    <property type="match status" value="3"/>
</dbReference>
<dbReference type="Pfam" id="PF13193">
    <property type="entry name" value="AMP-binding_C"/>
    <property type="match status" value="3"/>
</dbReference>
<accession>A0AAE3VTY3</accession>
<dbReference type="Pfam" id="PF00144">
    <property type="entry name" value="Beta-lactamase"/>
    <property type="match status" value="1"/>
</dbReference>
<gene>
    <name evidence="5" type="ORF">J2S42_000547</name>
</gene>
<dbReference type="CDD" id="cd19531">
    <property type="entry name" value="LCL_NRPS-like"/>
    <property type="match status" value="1"/>
</dbReference>
<dbReference type="GO" id="GO:0031177">
    <property type="term" value="F:phosphopantetheine binding"/>
    <property type="evidence" value="ECO:0007669"/>
    <property type="project" value="InterPro"/>
</dbReference>
<dbReference type="InterPro" id="IPR036736">
    <property type="entry name" value="ACP-like_sf"/>
</dbReference>
<dbReference type="Proteomes" id="UP001240236">
    <property type="component" value="Unassembled WGS sequence"/>
</dbReference>
<dbReference type="FunFam" id="3.40.50.980:FF:000001">
    <property type="entry name" value="Non-ribosomal peptide synthetase"/>
    <property type="match status" value="3"/>
</dbReference>
<sequence>MTDTSTSPAGHGEARAELLRRRLAGRAGGGARTDIPRADRTAPLPLSSGQRQMWFLHRLAPDSAEYLVPLVLRLHGAVDLTALRHAWSGLVHRHEILRTRYVLADGEPWQVVDAADAAAVTVEEMTDASEAEAEARAAALAATPFDLEREWPARLTLLRLAADDVVLVLALHHIACDAWSTRILLEDLAELYRAATVGVAPALPELPVQYADYAAWERARPAGHDLEHWRARLAGLPPLELPTDRPRPAVRDSAGASLSFPIPAPLAEAVRDLARRHEATPFMTLLAALHVLLGRYGGTEDVAVGTAVSLRGRPGLERLAGYGINSLVLRNRWTGTTTFAELLDRTRGMVLDAFDHQATPFARLVDALAPERDLSRTPLFQVVFDLVETRGDGFALPGVTVGAVTGERRTARFDLTLQIEERADGTMTGHLEYATGLFDAATAHRMAGHYVRLLETVTAAPSTPLRDVDLLTPRERHRIVAEWNDTAGRLPDRALPETIFERVAEVPDATAIRSDRADWTFGELGAYADRVAAALRAAGIGTESVVGVLLERSPELVGALLGVWRAGGAYVPLDPESPADRTGYVLGDADARVVVTDRALAARLPDGHPPLLLIDELPAAGLAHPPAPVDQDTLAYVIYTSGSTGRPKGVQVTHRGLANYQHWTAGAYATAPGGAPLFSPITFDLGVPDLYTPLMLGRPVHLLPDGLPAADLADELARRGPFSFVKLTPGHLDLLTELPDAQIAGLAGLVVAAGDAFTWRLAERWRAAAGEHGTRLAAEYGPTEITVGNSGYPVTGTERGELVPLGTPIVNTTMYVLDRWLNPVPPGVIGEIYIGGAGLARGYARRPDLTARAFLPDPFGPPGARLYRTGDLGRLRPDGVTEFAGRVDHQVKIRGHRIELGEIETVLAGHPAVQEAVAAVHAGELVGYVVPAEGHAVPHATELAVFCRATLPDYMVPAAFVTLAAIPLTGNGKVDRRLLPAPEREDTGVDTAFVGPRTAVEERVAAAWAQVLGLERVGVHDSFFDVGGDSIKAVAMVGELRAAGLDVAVRDVFEYRTVAELCEFATGRAAPSTPVVPVAPFAMAGDEDRARLPRGVVDAYPLSQVQLGMLVEMLADDGVNKYHNTTSFRIRDDAPFSADALRAAAALVTERHEVLRTSFDLETYTTPLQLVHGTAEVPIGVQDLSHLDEQEIERELHEFTRRDRARLFDLRRPPMLRLFAHLCDDKTWWLSVTECHPILEGWSHHSLLMELLDAYRAIRSGQAPAPAGQAAVRYADFIAAEVELLDRGDHRDYWQEIVDGYPGFAMPAGWGDTGTENRKHQFVIPFHDLEPGLRALAARARASLKSVLLAAHFKVLSQLTPEERFCAGLVCNARPEVVGADRVYGMYLNTLPFAFDRPAGSWLELVRDVFDREVQLWPHRFFPMPVIQREMADERLVQVSFSYQDFHQVDTELIDYLASIDDSPTEFPLSVSTRVGYVIVTTSTGVVSRANAARLQQMYRGVLESMAADPLADAARTYLPSGEDALVLGDASPPMPAVVAVPELVAAQDPAALAVECGEVRWTFGDLRARADRLAGVLAGHGVGCESVVAVVMDRSAELIGALYGVWRSGGAYLPLDPMIPVDRLRTVLADAGVRVVVTQESLRDRIPAGHEVVCADAELPESGFAPRPVDLDSLAYVIYTSGSTGRPKGVLVSHRGVANHIAWAVERLAGSGSGGGALFSSVAFDLPVPNVWAPLAAGQRLAVAPAGVGLDTLGPWLLEHGPFSFLKLTPGYLRVLTDQGAVPRAGAMVVAGEALPVELAREGLINEYGPTEASVGSSIFEIGAVEPGPVPIGRALPGMALYVLDPRMRPVPYGVVGELFVGGVGVARGYLGRPGLTAQRFVPDPFGTGRLYRTGDLVRRRGDGQIEFLGRVDDQVKVRGYRVELGEVRAALVAHERVTDAYVLPVGDGADIRLVAYVVGVGGEEILGHLRTRLPDYMVPAQLIAVDALPLNRNGKVDRTALPDPDLTADRYEAPRTVTEQRIADVWAQVLGLERVGRDDSFFDVGGHSIRAVMLVGALRTAGFDIGVRDVFEHRTVAALCELVTGRPAPAAAAVPVAPFALIGAADRALLPDGLTDAYPLSQVQLGMLVEMLADTRRRPYHNVASFRIRDDGPFSADALRAAADLVTARHEMLRTSFDLDTCSVPMQLVHASARIPLTVTDLREVDATEVEQRLRAHRAAERADVFTPGDVPMLRMAVHRDADDAWWLSLTVAHAITEGWSHRTLMMELLDAYREFRDGRPPAPEAPPSIRYADFVAAELASIDGDGDRAYWQDVIDRYPRFTLPPAWADLEPEPAPFRAGVPLTDLEAGLRALAARARASLKSVLLAAHFTVLSQLTPDERFCAGLVTSARPEAVGADRVYGMYLNTLPFAFDRPAGTWLDVVRSVFDREVELWPHRAFPMPVIQREMAGDRLLDVRFSYQDFDQVDTERVDVDASLGEGATEFPLAVAAVGGYLVLTTNTGVLSRANAERLVQMYRSVLEAMAADPLGDASGAHLPAGETGLVLGDVSPAPSVLVAVPELVAAQDPAALAVECGEVRWTFGDLRARADRLAGVLAGHGVGCESVVAVVMDRSAELIGALYGVWRSGGAYLPLDPMIPVDRLRTVLADAGVRVVVTQESLRDRIPAGHEVVCADAELPESGFVPRPVDLDSLAYVIYTSGSTGRPKGVLVSHRGVANHIAWAVERLAGSGSGGGALFSSVAFDLPVPNVWAPLAAGQRLAVAPAGVGLDTLGPWLLEHGPFSFLKLTPGYLRVLTEQMNSTQAGTLAAAMVVAGEVLPPELASLARQATGPGRLINEYGPTEASVGSSIFEIGAVGPGPVPIGRALPGMALYVLNSRLRPVPLGVAGELFVGGVGVARGYLGRPDLTAQRFVPDPFGGGRLYRTGDLVRRRGDGQIEFLGRVDDQVKVRGYRVELGEVRAALVAHERVTDAFVLPVGEGADIRLVAYVVGESGDAVSEHLRERLPDYMVPAQLIAVDALPLNRNGKVDRTALPDPDLRALRSTHAYVAPATRTEQILAGIWTDVLGVARVGTQDRFFDLGGHSLLMIKVLAEARKHGLSIAIWRMYQQETLAELARSVDEDQLAAARQVPLTAEQRRLRAAAGHHRAVLPLGPAADGEILTRVWETVLTRHTAVWLRPAADADHAVLPDPRPQTVAPTPIDVAQLSAADQEAAVAQAADRIAADLEAAPGQAIRGLLVRHGDASARLLLIADALLVDEPSLLVVADELATGYALATAGEPVELPTAPDWCAWADAHAARAGGDDVTARAHLWLHRPPVPALPVDGAGEPGDEVVTVALDAGLTRALTARSAQDGWTVEEALLATLAAVLTGWTGGDRALIDVAGDLRPAGGGVGQFGDLTPVAMWIPPRATGTALVRAVRDQLRPMRGDGAYGLLRHAPDPEIAEALAAQPPAEVRFSHTPPAGTRALVRSSSAPRTHALDVRAASGAGQLYLRWSFDPARHDEATVRRLAHRHLELLTGLTSTGRAAPAVHRRTHHLDLGTLLSTMESARVPGVSIAILRDGEIADVHCAGVRSADGSDPVTPETVFQAGSISKHVTALGTLRLVRDGVLALDTDVNDYLTSWRVPTPGVTVRHLLGNVAGLAVTPHKGYQRGAPVADLLDLLNGTGTITTPPVRVELTPGTTFRRSNVHWSVLQQLLTDVTGRRFPDLMRELVLDPLGMTHSGYEQSWPEEPGREVAVGHDQYGVPMPGGWRVRLEVAAAGLWSTATDLARLAPQVRRAYLGRPSLLLTPELAAQQLTPHPGAFYGLGAIVDDTGADVEFGHGGEPVGYWNMAISRVRAGSGFVALTNGESGKEVVRLLAAAVGRADEDFGRGELAADWAGHE</sequence>
<dbReference type="PANTHER" id="PTHR45527:SF1">
    <property type="entry name" value="FATTY ACID SYNTHASE"/>
    <property type="match status" value="1"/>
</dbReference>
<dbReference type="SUPFAM" id="SSF56601">
    <property type="entry name" value="beta-lactamase/transpeptidase-like"/>
    <property type="match status" value="1"/>
</dbReference>
<dbReference type="FunFam" id="1.10.1200.10:FF:000005">
    <property type="entry name" value="Nonribosomal peptide synthetase 1"/>
    <property type="match status" value="3"/>
</dbReference>
<dbReference type="PROSITE" id="PS00455">
    <property type="entry name" value="AMP_BINDING"/>
    <property type="match status" value="3"/>
</dbReference>
<dbReference type="NCBIfam" id="TIGR01733">
    <property type="entry name" value="AA-adenyl-dom"/>
    <property type="match status" value="3"/>
</dbReference>
<dbReference type="FunFam" id="2.30.38.10:FF:000001">
    <property type="entry name" value="Non-ribosomal peptide synthetase PvdI"/>
    <property type="match status" value="3"/>
</dbReference>
<evidence type="ECO:0000256" key="2">
    <source>
        <dbReference type="ARBA" id="ARBA00022450"/>
    </source>
</evidence>
<dbReference type="InterPro" id="IPR020806">
    <property type="entry name" value="PKS_PP-bd"/>
</dbReference>
<comment type="caution">
    <text evidence="5">The sequence shown here is derived from an EMBL/GenBank/DDBJ whole genome shotgun (WGS) entry which is preliminary data.</text>
</comment>
<organism evidence="5 6">
    <name type="scientific">Catenuloplanes indicus</name>
    <dbReference type="NCBI Taxonomy" id="137267"/>
    <lineage>
        <taxon>Bacteria</taxon>
        <taxon>Bacillati</taxon>
        <taxon>Actinomycetota</taxon>
        <taxon>Actinomycetes</taxon>
        <taxon>Micromonosporales</taxon>
        <taxon>Micromonosporaceae</taxon>
        <taxon>Catenuloplanes</taxon>
    </lineage>
</organism>
<name>A0AAE3VTY3_9ACTN</name>
<dbReference type="Pfam" id="PF00501">
    <property type="entry name" value="AMP-binding"/>
    <property type="match status" value="3"/>
</dbReference>
<dbReference type="GO" id="GO:0008610">
    <property type="term" value="P:lipid biosynthetic process"/>
    <property type="evidence" value="ECO:0007669"/>
    <property type="project" value="UniProtKB-ARBA"/>
</dbReference>
<dbReference type="InterPro" id="IPR010071">
    <property type="entry name" value="AA_adenyl_dom"/>
</dbReference>
<dbReference type="InterPro" id="IPR020845">
    <property type="entry name" value="AMP-binding_CS"/>
</dbReference>
<keyword evidence="3" id="KW-0597">Phosphoprotein</keyword>
<dbReference type="SUPFAM" id="SSF47336">
    <property type="entry name" value="ACP-like"/>
    <property type="match status" value="3"/>
</dbReference>